<dbReference type="PROSITE" id="PS51257">
    <property type="entry name" value="PROKAR_LIPOPROTEIN"/>
    <property type="match status" value="1"/>
</dbReference>
<dbReference type="InterPro" id="IPR011101">
    <property type="entry name" value="DUF5131"/>
</dbReference>
<dbReference type="EMBL" id="LAZR01004780">
    <property type="protein sequence ID" value="KKN05623.1"/>
    <property type="molecule type" value="Genomic_DNA"/>
</dbReference>
<reference evidence="1" key="1">
    <citation type="journal article" date="2015" name="Nature">
        <title>Complex archaea that bridge the gap between prokaryotes and eukaryotes.</title>
        <authorList>
            <person name="Spang A."/>
            <person name="Saw J.H."/>
            <person name="Jorgensen S.L."/>
            <person name="Zaremba-Niedzwiedzka K."/>
            <person name="Martijn J."/>
            <person name="Lind A.E."/>
            <person name="van Eijk R."/>
            <person name="Schleper C."/>
            <person name="Guy L."/>
            <person name="Ettema T.J."/>
        </authorList>
    </citation>
    <scope>NUCLEOTIDE SEQUENCE</scope>
</reference>
<name>A0A0F9QJW0_9ZZZZ</name>
<comment type="caution">
    <text evidence="1">The sequence shown here is derived from an EMBL/GenBank/DDBJ whole genome shotgun (WGS) entry which is preliminary data.</text>
</comment>
<accession>A0A0F9QJW0</accession>
<protein>
    <recommendedName>
        <fullName evidence="2">DUF5131 family protein</fullName>
    </recommendedName>
</protein>
<evidence type="ECO:0000313" key="1">
    <source>
        <dbReference type="EMBL" id="KKN05623.1"/>
    </source>
</evidence>
<evidence type="ECO:0008006" key="2">
    <source>
        <dbReference type="Google" id="ProtNLM"/>
    </source>
</evidence>
<proteinExistence type="predicted"/>
<gene>
    <name evidence="1" type="ORF">LCGC14_1085400</name>
</gene>
<dbReference type="Pfam" id="PF07505">
    <property type="entry name" value="DUF5131"/>
    <property type="match status" value="1"/>
</dbReference>
<feature type="non-terminal residue" evidence="1">
    <location>
        <position position="140"/>
    </location>
</feature>
<sequence length="140" mass="15337">MGRGTDIEWATHTHNAWFGCTKVSPGCTNCYAEALMDKRWGKVQWGPGNERVRTSEGNALKPIKWNKWVADGLCGGCGHSPGDHGRSVDLFNATSGGACTKVRGKDREKVCECPGFVVRPRVFSASLSDFLDPEVPPEWL</sequence>
<organism evidence="1">
    <name type="scientific">marine sediment metagenome</name>
    <dbReference type="NCBI Taxonomy" id="412755"/>
    <lineage>
        <taxon>unclassified sequences</taxon>
        <taxon>metagenomes</taxon>
        <taxon>ecological metagenomes</taxon>
    </lineage>
</organism>
<dbReference type="AlphaFoldDB" id="A0A0F9QJW0"/>